<dbReference type="Proteomes" id="UP000789706">
    <property type="component" value="Unassembled WGS sequence"/>
</dbReference>
<sequence>MYSLLQISPQQIIGPKIRKSYFDNNGNEMPRPLYGSLALICDNILNMGLKLVSYSQAQLLSTFRKSID</sequence>
<name>A0A9N9ASL7_9GLOM</name>
<keyword evidence="2" id="KW-1185">Reference proteome</keyword>
<protein>
    <submittedName>
        <fullName evidence="1">3152_t:CDS:1</fullName>
    </submittedName>
</protein>
<organism evidence="1 2">
    <name type="scientific">Diversispora eburnea</name>
    <dbReference type="NCBI Taxonomy" id="1213867"/>
    <lineage>
        <taxon>Eukaryota</taxon>
        <taxon>Fungi</taxon>
        <taxon>Fungi incertae sedis</taxon>
        <taxon>Mucoromycota</taxon>
        <taxon>Glomeromycotina</taxon>
        <taxon>Glomeromycetes</taxon>
        <taxon>Diversisporales</taxon>
        <taxon>Diversisporaceae</taxon>
        <taxon>Diversispora</taxon>
    </lineage>
</organism>
<dbReference type="EMBL" id="CAJVPK010000682">
    <property type="protein sequence ID" value="CAG8539436.1"/>
    <property type="molecule type" value="Genomic_DNA"/>
</dbReference>
<evidence type="ECO:0000313" key="2">
    <source>
        <dbReference type="Proteomes" id="UP000789706"/>
    </source>
</evidence>
<accession>A0A9N9ASL7</accession>
<reference evidence="1" key="1">
    <citation type="submission" date="2021-06" db="EMBL/GenBank/DDBJ databases">
        <authorList>
            <person name="Kallberg Y."/>
            <person name="Tangrot J."/>
            <person name="Rosling A."/>
        </authorList>
    </citation>
    <scope>NUCLEOTIDE SEQUENCE</scope>
    <source>
        <strain evidence="1">AZ414A</strain>
    </source>
</reference>
<comment type="caution">
    <text evidence="1">The sequence shown here is derived from an EMBL/GenBank/DDBJ whole genome shotgun (WGS) entry which is preliminary data.</text>
</comment>
<gene>
    <name evidence="1" type="ORF">DEBURN_LOCUS6534</name>
</gene>
<proteinExistence type="predicted"/>
<dbReference type="AlphaFoldDB" id="A0A9N9ASL7"/>
<evidence type="ECO:0000313" key="1">
    <source>
        <dbReference type="EMBL" id="CAG8539436.1"/>
    </source>
</evidence>